<reference evidence="11" key="1">
    <citation type="submission" date="2016-06" db="EMBL/GenBank/DDBJ databases">
        <title>Complete Genome Sequence of Pandoraea faecigallinarum DSM-23572.</title>
        <authorList>
            <person name="Yong D."/>
            <person name="Ee R."/>
            <person name="Lim Y.-L."/>
            <person name="Yin W.-F."/>
            <person name="Chan K.-G."/>
        </authorList>
    </citation>
    <scope>NUCLEOTIDE SEQUENCE</scope>
    <source>
        <strain evidence="11">DSM 23572</strain>
    </source>
</reference>
<organism evidence="11 12">
    <name type="scientific">Pandoraea faecigallinarum</name>
    <dbReference type="NCBI Taxonomy" id="656179"/>
    <lineage>
        <taxon>Bacteria</taxon>
        <taxon>Pseudomonadati</taxon>
        <taxon>Pseudomonadota</taxon>
        <taxon>Betaproteobacteria</taxon>
        <taxon>Burkholderiales</taxon>
        <taxon>Burkholderiaceae</taxon>
        <taxon>Pandoraea</taxon>
    </lineage>
</organism>
<feature type="binding site" evidence="10">
    <location>
        <position position="142"/>
    </location>
    <ligand>
        <name>Mg(2+)</name>
        <dbReference type="ChEBI" id="CHEBI:18420"/>
    </ligand>
</feature>
<comment type="cofactor">
    <cofactor evidence="10">
        <name>Mg(2+)</name>
        <dbReference type="ChEBI" id="CHEBI:18420"/>
    </cofactor>
</comment>
<dbReference type="Pfam" id="PF13242">
    <property type="entry name" value="Hydrolase_like"/>
    <property type="match status" value="1"/>
</dbReference>
<evidence type="ECO:0000256" key="5">
    <source>
        <dbReference type="ARBA" id="ARBA00023277"/>
    </source>
</evidence>
<feature type="site" description="Stabilizes the phosphoryl group" evidence="9">
    <location>
        <position position="59"/>
    </location>
</feature>
<sequence>MAMIGGALAMDGAILIDKDGTLIDDEPFNVDAGRIRLAPGAQQALRDFASLGWPVAVVSNQPGVAFGYFAESSLSNVRDYLSRALAYYGVDFAGFFYCPHHPQAREAAYRIVCACRKPAPGLLEAAARHIGVPLSACWMIGDILDDVEAGNVAGCRTILVDCGNETMWRGGAHRTPDHTVGTVDAAARLVLSQVRETGRTGRPTFGTPS</sequence>
<feature type="binding site" evidence="10">
    <location>
        <position position="113"/>
    </location>
    <ligand>
        <name>Zn(2+)</name>
        <dbReference type="ChEBI" id="CHEBI:29105"/>
    </ligand>
</feature>
<dbReference type="EC" id="3.1.3.-" evidence="7"/>
<protein>
    <recommendedName>
        <fullName evidence="6 7">D,D-heptose 1,7-bisphosphate phosphatase</fullName>
        <ecNumber evidence="7">3.1.3.-</ecNumber>
    </recommendedName>
</protein>
<keyword evidence="10" id="KW-0862">Zinc</keyword>
<evidence type="ECO:0000313" key="12">
    <source>
        <dbReference type="Proteomes" id="UP000035651"/>
    </source>
</evidence>
<name>A0A0H3WVS1_9BURK</name>
<evidence type="ECO:0000256" key="2">
    <source>
        <dbReference type="ARBA" id="ARBA00022490"/>
    </source>
</evidence>
<evidence type="ECO:0000256" key="10">
    <source>
        <dbReference type="PIRSR" id="PIRSR004682-4"/>
    </source>
</evidence>
<dbReference type="InterPro" id="IPR036412">
    <property type="entry name" value="HAD-like_sf"/>
</dbReference>
<dbReference type="InterPro" id="IPR023214">
    <property type="entry name" value="HAD_sf"/>
</dbReference>
<evidence type="ECO:0000256" key="1">
    <source>
        <dbReference type="ARBA" id="ARBA00004496"/>
    </source>
</evidence>
<dbReference type="NCBIfam" id="TIGR01656">
    <property type="entry name" value="Histidinol-ppas"/>
    <property type="match status" value="1"/>
</dbReference>
<evidence type="ECO:0000256" key="8">
    <source>
        <dbReference type="PIRSR" id="PIRSR004682-1"/>
    </source>
</evidence>
<keyword evidence="10" id="KW-0460">Magnesium</keyword>
<dbReference type="PATRIC" id="fig|656179.3.peg.4848"/>
<proteinExistence type="inferred from homology"/>
<keyword evidence="4 7" id="KW-0378">Hydrolase</keyword>
<dbReference type="GO" id="GO:0046872">
    <property type="term" value="F:metal ion binding"/>
    <property type="evidence" value="ECO:0007669"/>
    <property type="project" value="UniProtKB-KW"/>
</dbReference>
<comment type="cofactor">
    <cofactor evidence="10">
        <name>Zn(2+)</name>
        <dbReference type="ChEBI" id="CHEBI:29105"/>
    </cofactor>
</comment>
<dbReference type="STRING" id="656179.AB870_22695"/>
<dbReference type="GO" id="GO:0016791">
    <property type="term" value="F:phosphatase activity"/>
    <property type="evidence" value="ECO:0007669"/>
    <property type="project" value="InterPro"/>
</dbReference>
<feature type="binding site" evidence="10">
    <location>
        <position position="19"/>
    </location>
    <ligand>
        <name>Mg(2+)</name>
        <dbReference type="ChEBI" id="CHEBI:18420"/>
    </ligand>
</feature>
<dbReference type="SUPFAM" id="SSF56784">
    <property type="entry name" value="HAD-like"/>
    <property type="match status" value="1"/>
</dbReference>
<feature type="site" description="Stabilizes the phosphoryl group" evidence="9">
    <location>
        <position position="117"/>
    </location>
</feature>
<dbReference type="NCBIfam" id="TIGR01662">
    <property type="entry name" value="HAD-SF-IIIA"/>
    <property type="match status" value="1"/>
</dbReference>
<feature type="active site" description="Proton donor" evidence="8">
    <location>
        <position position="19"/>
    </location>
</feature>
<feature type="binding site" evidence="10">
    <location>
        <position position="17"/>
    </location>
    <ligand>
        <name>Mg(2+)</name>
        <dbReference type="ChEBI" id="CHEBI:18420"/>
    </ligand>
</feature>
<keyword evidence="2 7" id="KW-0963">Cytoplasm</keyword>
<dbReference type="PANTHER" id="PTHR42891:SF1">
    <property type="entry name" value="D-GLYCERO-BETA-D-MANNO-HEPTOSE-1,7-BISPHOSPHATE 7-PHOSPHATASE"/>
    <property type="match status" value="1"/>
</dbReference>
<dbReference type="KEGG" id="pfg:AB870_22695"/>
<dbReference type="Proteomes" id="UP000035651">
    <property type="component" value="Chromosome"/>
</dbReference>
<dbReference type="GO" id="GO:0005975">
    <property type="term" value="P:carbohydrate metabolic process"/>
    <property type="evidence" value="ECO:0007669"/>
    <property type="project" value="InterPro"/>
</dbReference>
<feature type="binding site" evidence="10">
    <location>
        <position position="98"/>
    </location>
    <ligand>
        <name>Zn(2+)</name>
        <dbReference type="ChEBI" id="CHEBI:29105"/>
    </ligand>
</feature>
<gene>
    <name evidence="11" type="ORF">AB870_22695</name>
</gene>
<feature type="binding site" evidence="10">
    <location>
        <position position="115"/>
    </location>
    <ligand>
        <name>Zn(2+)</name>
        <dbReference type="ChEBI" id="CHEBI:29105"/>
    </ligand>
</feature>
<evidence type="ECO:0000256" key="6">
    <source>
        <dbReference type="ARBA" id="ARBA00031828"/>
    </source>
</evidence>
<keyword evidence="12" id="KW-1185">Reference proteome</keyword>
<dbReference type="PANTHER" id="PTHR42891">
    <property type="entry name" value="D-GLYCERO-BETA-D-MANNO-HEPTOSE-1,7-BISPHOSPHATE 7-PHOSPHATASE"/>
    <property type="match status" value="1"/>
</dbReference>
<dbReference type="InterPro" id="IPR006549">
    <property type="entry name" value="HAD-SF_hydro_IIIA"/>
</dbReference>
<dbReference type="AlphaFoldDB" id="A0A0H3WVS1"/>
<feature type="active site" description="Nucleophile" evidence="8">
    <location>
        <position position="17"/>
    </location>
</feature>
<feature type="site" description="Contributes to substrate recognition" evidence="9">
    <location>
        <position position="116"/>
    </location>
</feature>
<dbReference type="InterPro" id="IPR004446">
    <property type="entry name" value="Heptose_bisP_phosphatase"/>
</dbReference>
<accession>A0A0H3WVS1</accession>
<dbReference type="PIRSF" id="PIRSF004682">
    <property type="entry name" value="GmhB"/>
    <property type="match status" value="1"/>
</dbReference>
<feature type="binding site" evidence="10">
    <location>
        <position position="100"/>
    </location>
    <ligand>
        <name>Zn(2+)</name>
        <dbReference type="ChEBI" id="CHEBI:29105"/>
    </ligand>
</feature>
<evidence type="ECO:0000256" key="3">
    <source>
        <dbReference type="ARBA" id="ARBA00022723"/>
    </source>
</evidence>
<evidence type="ECO:0000256" key="4">
    <source>
        <dbReference type="ARBA" id="ARBA00022801"/>
    </source>
</evidence>
<comment type="similarity">
    <text evidence="7">Belongs to the gmhB family.</text>
</comment>
<comment type="subcellular location">
    <subcellularLocation>
        <location evidence="1 7">Cytoplasm</location>
    </subcellularLocation>
</comment>
<evidence type="ECO:0000256" key="9">
    <source>
        <dbReference type="PIRSR" id="PIRSR004682-3"/>
    </source>
</evidence>
<keyword evidence="5 7" id="KW-0119">Carbohydrate metabolism</keyword>
<dbReference type="EMBL" id="CP011807">
    <property type="protein sequence ID" value="AKM32304.1"/>
    <property type="molecule type" value="Genomic_DNA"/>
</dbReference>
<dbReference type="InterPro" id="IPR006543">
    <property type="entry name" value="Histidinol-phos"/>
</dbReference>
<evidence type="ECO:0000256" key="7">
    <source>
        <dbReference type="PIRNR" id="PIRNR004682"/>
    </source>
</evidence>
<dbReference type="GO" id="GO:0005737">
    <property type="term" value="C:cytoplasm"/>
    <property type="evidence" value="ECO:0007669"/>
    <property type="project" value="UniProtKB-SubCell"/>
</dbReference>
<dbReference type="Gene3D" id="3.40.50.1000">
    <property type="entry name" value="HAD superfamily/HAD-like"/>
    <property type="match status" value="1"/>
</dbReference>
<keyword evidence="3 10" id="KW-0479">Metal-binding</keyword>
<evidence type="ECO:0000313" key="11">
    <source>
        <dbReference type="EMBL" id="AKM32304.1"/>
    </source>
</evidence>